<dbReference type="Gene3D" id="3.20.20.10">
    <property type="entry name" value="Alanine racemase"/>
    <property type="match status" value="1"/>
</dbReference>
<evidence type="ECO:0000256" key="1">
    <source>
        <dbReference type="ARBA" id="ARBA00005323"/>
    </source>
</evidence>
<dbReference type="InterPro" id="IPR026956">
    <property type="entry name" value="D-ser_dehydrat-like_dom"/>
</dbReference>
<dbReference type="RefSeq" id="WP_354615041.1">
    <property type="nucleotide sequence ID" value="NZ_JBEXAE010000003.1"/>
</dbReference>
<dbReference type="Pfam" id="PF14031">
    <property type="entry name" value="D-ser_dehydrat"/>
    <property type="match status" value="1"/>
</dbReference>
<dbReference type="CDD" id="cd06821">
    <property type="entry name" value="PLPDE_III_D-TA"/>
    <property type="match status" value="1"/>
</dbReference>
<dbReference type="PANTHER" id="PTHR28004">
    <property type="entry name" value="ZGC:162816-RELATED"/>
    <property type="match status" value="1"/>
</dbReference>
<comment type="caution">
    <text evidence="4">The sequence shown here is derived from an EMBL/GenBank/DDBJ whole genome shotgun (WGS) entry which is preliminary data.</text>
</comment>
<sequence length="375" mass="42416">MTQGNLASNWYLINNVSEMDSPSIALYKDRLLFNIQKMKTMVDNDVFRLMPHVKTNKMPKVIAEMISAGITKFKASTIAEAEMASQEGATTLLLAHQLVGPKIGRFITLMQQYPNIEFSTLIDNVASANQLNKIALNANLQCNIFIDINNGMDRSGIETGTGLDELILEIKILKSLHFKGLHVYDGHLRNSDFQERKMEVEQGLKKINVLYDELKKDNPNFQLICGGTPSFTSHLLEDARVCSPGTCLLWDWGYDDKLVEQKFKYAALLITRVISKPKKGIITLDLGHKAVSAENPIHNRVKFLNLCDYELLSQSEEHGVLKVKNWDEIVVGDVFYGIPYHICPTINLYDEVSVIENGNKIDTWQITARKRKITI</sequence>
<dbReference type="InterPro" id="IPR001608">
    <property type="entry name" value="Ala_racemase_N"/>
</dbReference>
<dbReference type="Proteomes" id="UP001549799">
    <property type="component" value="Unassembled WGS sequence"/>
</dbReference>
<feature type="domain" description="D-serine dehydratase-like" evidence="3">
    <location>
        <begin position="266"/>
        <end position="356"/>
    </location>
</feature>
<dbReference type="InterPro" id="IPR029066">
    <property type="entry name" value="PLP-binding_barrel"/>
</dbReference>
<comment type="similarity">
    <text evidence="1">Belongs to the DSD1 family.</text>
</comment>
<keyword evidence="5" id="KW-1185">Reference proteome</keyword>
<gene>
    <name evidence="4" type="ORF">ABXZ36_08285</name>
</gene>
<protein>
    <submittedName>
        <fullName evidence="4">D-TA family PLP-dependent enzyme</fullName>
    </submittedName>
</protein>
<name>A0ABV2SU00_9FLAO</name>
<dbReference type="InterPro" id="IPR042208">
    <property type="entry name" value="D-ser_dehydrat-like_sf"/>
</dbReference>
<proteinExistence type="inferred from homology"/>
<evidence type="ECO:0000313" key="5">
    <source>
        <dbReference type="Proteomes" id="UP001549799"/>
    </source>
</evidence>
<dbReference type="PANTHER" id="PTHR28004:SF2">
    <property type="entry name" value="D-SERINE DEHYDRATASE"/>
    <property type="match status" value="1"/>
</dbReference>
<dbReference type="SMART" id="SM01119">
    <property type="entry name" value="D-ser_dehydrat"/>
    <property type="match status" value="1"/>
</dbReference>
<dbReference type="Pfam" id="PF01168">
    <property type="entry name" value="Ala_racemase_N"/>
    <property type="match status" value="1"/>
</dbReference>
<reference evidence="4 5" key="1">
    <citation type="submission" date="2024-07" db="EMBL/GenBank/DDBJ databases">
        <title>The genome sequence of type strain Sediminicola arcticus GDMCC 1.2805.</title>
        <authorList>
            <person name="Liu Y."/>
        </authorList>
    </citation>
    <scope>NUCLEOTIDE SEQUENCE [LARGE SCALE GENOMIC DNA]</scope>
    <source>
        <strain evidence="4 5">GDMCC 1.2805</strain>
    </source>
</reference>
<keyword evidence="2" id="KW-0456">Lyase</keyword>
<accession>A0ABV2SU00</accession>
<evidence type="ECO:0000259" key="3">
    <source>
        <dbReference type="SMART" id="SM01119"/>
    </source>
</evidence>
<organism evidence="4 5">
    <name type="scientific">Sediminicola arcticus</name>
    <dbReference type="NCBI Taxonomy" id="1574308"/>
    <lineage>
        <taxon>Bacteria</taxon>
        <taxon>Pseudomonadati</taxon>
        <taxon>Bacteroidota</taxon>
        <taxon>Flavobacteriia</taxon>
        <taxon>Flavobacteriales</taxon>
        <taxon>Flavobacteriaceae</taxon>
        <taxon>Sediminicola</taxon>
    </lineage>
</organism>
<dbReference type="InterPro" id="IPR051466">
    <property type="entry name" value="D-amino_acid_metab_enzyme"/>
</dbReference>
<dbReference type="SUPFAM" id="SSF51419">
    <property type="entry name" value="PLP-binding barrel"/>
    <property type="match status" value="1"/>
</dbReference>
<evidence type="ECO:0000256" key="2">
    <source>
        <dbReference type="ARBA" id="ARBA00023239"/>
    </source>
</evidence>
<evidence type="ECO:0000313" key="4">
    <source>
        <dbReference type="EMBL" id="MET6990646.1"/>
    </source>
</evidence>
<dbReference type="EMBL" id="JBEXAE010000003">
    <property type="protein sequence ID" value="MET6990646.1"/>
    <property type="molecule type" value="Genomic_DNA"/>
</dbReference>
<dbReference type="Gene3D" id="2.40.37.20">
    <property type="entry name" value="D-serine dehydratase-like domain"/>
    <property type="match status" value="1"/>
</dbReference>